<dbReference type="PANTHER" id="PTHR30290">
    <property type="entry name" value="PERIPLASMIC BINDING COMPONENT OF ABC TRANSPORTER"/>
    <property type="match status" value="1"/>
</dbReference>
<keyword evidence="2" id="KW-0813">Transport</keyword>
<dbReference type="InterPro" id="IPR039424">
    <property type="entry name" value="SBP_5"/>
</dbReference>
<protein>
    <submittedName>
        <fullName evidence="5">Oligopeptide-binding protein AppA</fullName>
    </submittedName>
</protein>
<comment type="caution">
    <text evidence="5">The sequence shown here is derived from an EMBL/GenBank/DDBJ whole genome shotgun (WGS) entry which is preliminary data.</text>
</comment>
<dbReference type="GO" id="GO:0042597">
    <property type="term" value="C:periplasmic space"/>
    <property type="evidence" value="ECO:0007669"/>
    <property type="project" value="UniProtKB-ARBA"/>
</dbReference>
<evidence type="ECO:0000256" key="1">
    <source>
        <dbReference type="ARBA" id="ARBA00005695"/>
    </source>
</evidence>
<dbReference type="EMBL" id="QLTW01000304">
    <property type="protein sequence ID" value="MBT9146082.1"/>
    <property type="molecule type" value="Genomic_DNA"/>
</dbReference>
<evidence type="ECO:0000256" key="3">
    <source>
        <dbReference type="ARBA" id="ARBA00022729"/>
    </source>
</evidence>
<evidence type="ECO:0000313" key="5">
    <source>
        <dbReference type="EMBL" id="MBT9146082.1"/>
    </source>
</evidence>
<dbReference type="InterPro" id="IPR000914">
    <property type="entry name" value="SBP_5_dom"/>
</dbReference>
<dbReference type="PANTHER" id="PTHR30290:SF9">
    <property type="entry name" value="OLIGOPEPTIDE-BINDING PROTEIN APPA"/>
    <property type="match status" value="1"/>
</dbReference>
<reference evidence="5 6" key="1">
    <citation type="journal article" date="2021" name="bioRxiv">
        <title>Unique metabolic strategies in Hadean analogues reveal hints for primordial physiology.</title>
        <authorList>
            <person name="Nobu M.K."/>
            <person name="Nakai R."/>
            <person name="Tamazawa S."/>
            <person name="Mori H."/>
            <person name="Toyoda A."/>
            <person name="Ijiri A."/>
            <person name="Suzuki S."/>
            <person name="Kurokawa K."/>
            <person name="Kamagata Y."/>
            <person name="Tamaki H."/>
        </authorList>
    </citation>
    <scope>NUCLEOTIDE SEQUENCE [LARGE SCALE GENOMIC DNA]</scope>
    <source>
        <strain evidence="5">BS525</strain>
    </source>
</reference>
<dbReference type="GO" id="GO:1904680">
    <property type="term" value="F:peptide transmembrane transporter activity"/>
    <property type="evidence" value="ECO:0007669"/>
    <property type="project" value="TreeGrafter"/>
</dbReference>
<accession>A0A9E2F2R8</accession>
<evidence type="ECO:0000313" key="6">
    <source>
        <dbReference type="Proteomes" id="UP000811545"/>
    </source>
</evidence>
<feature type="domain" description="Solute-binding protein family 5" evidence="4">
    <location>
        <begin position="97"/>
        <end position="442"/>
    </location>
</feature>
<organism evidence="5 6">
    <name type="scientific">Psychracetigena formicireducens</name>
    <dbReference type="NCBI Taxonomy" id="2986056"/>
    <lineage>
        <taxon>Bacteria</taxon>
        <taxon>Bacillati</taxon>
        <taxon>Candidatus Lithacetigenota</taxon>
        <taxon>Candidatus Psychracetigena</taxon>
    </lineage>
</organism>
<dbReference type="AlphaFoldDB" id="A0A9E2F2R8"/>
<evidence type="ECO:0000259" key="4">
    <source>
        <dbReference type="Pfam" id="PF00496"/>
    </source>
</evidence>
<dbReference type="Gene3D" id="3.40.190.10">
    <property type="entry name" value="Periplasmic binding protein-like II"/>
    <property type="match status" value="1"/>
</dbReference>
<dbReference type="SUPFAM" id="SSF53850">
    <property type="entry name" value="Periplasmic binding protein-like II"/>
    <property type="match status" value="1"/>
</dbReference>
<evidence type="ECO:0000256" key="2">
    <source>
        <dbReference type="ARBA" id="ARBA00022448"/>
    </source>
</evidence>
<dbReference type="GO" id="GO:0043190">
    <property type="term" value="C:ATP-binding cassette (ABC) transporter complex"/>
    <property type="evidence" value="ECO:0007669"/>
    <property type="project" value="InterPro"/>
</dbReference>
<gene>
    <name evidence="5" type="primary">appA_4</name>
    <name evidence="5" type="ORF">DDT42_01961</name>
</gene>
<sequence>MTAPLASATRGEVAYGAYMVHTPPIRGGTVRVALTGEPDTLCQWFTPSWFRWDINMATHLYATNIDANTWDRYPEILGIIPTLENGLIKIVGREMEVIYKFRPGLKFSDGTPMTIDDWAYSLMVFMDPRLPVTGRALEESIDFTKGVGAHGIRGFDILDRYSAKVYFRNTDFIASFAHPGGETVLSRRIIEPLFRRVQETGVMDHFTKAHNVARVPVQIGYFRQTEWRPGTRIIHVRNPHSPFGQPNLDSIIFEIIPDTNALLARIIAGGVDAHWGGLSMSHALVLEERIEALKRINQTWHGKIGYAPWFLVEQIWFNHDSPIMADIRIRKAIAHSINRQQIVDTLFEGRQRVVHSYIAPHHWAYSDDIVKYSYDPARARALLEAAGWRIGPGGIRVKDGVRLTLDLRTVAGDRTREMTQSIIKAQLEEVGIEIDTHRNLPSAAFVSRPHLFARAWPHMAMSGLSPGPLWVLESWWSADSIPRAENAWTGSNLTAYTNLEVTELFREVRREMNLVKRKELMAKILRLISEDLPSLPLFLHINPTYSKLELGRFYPAVATLARYYGHWWWRKDGKP</sequence>
<keyword evidence="3" id="KW-0732">Signal</keyword>
<proteinExistence type="inferred from homology"/>
<dbReference type="Pfam" id="PF00496">
    <property type="entry name" value="SBP_bac_5"/>
    <property type="match status" value="1"/>
</dbReference>
<dbReference type="Gene3D" id="3.10.105.10">
    <property type="entry name" value="Dipeptide-binding Protein, Domain 3"/>
    <property type="match status" value="1"/>
</dbReference>
<comment type="similarity">
    <text evidence="1">Belongs to the bacterial solute-binding protein 5 family.</text>
</comment>
<name>A0A9E2F2R8_PSYF1</name>
<dbReference type="Proteomes" id="UP000811545">
    <property type="component" value="Unassembled WGS sequence"/>
</dbReference>
<dbReference type="PIRSF" id="PIRSF002741">
    <property type="entry name" value="MppA"/>
    <property type="match status" value="1"/>
</dbReference>
<dbReference type="InterPro" id="IPR030678">
    <property type="entry name" value="Peptide/Ni-bd"/>
</dbReference>
<dbReference type="GO" id="GO:0015833">
    <property type="term" value="P:peptide transport"/>
    <property type="evidence" value="ECO:0007669"/>
    <property type="project" value="TreeGrafter"/>
</dbReference>